<name>A0A4S4A2Z9_9FLAO</name>
<dbReference type="RefSeq" id="WP_136401314.1">
    <property type="nucleotide sequence ID" value="NZ_SSNZ01000001.1"/>
</dbReference>
<reference evidence="1 2" key="1">
    <citation type="submission" date="2019-04" db="EMBL/GenBank/DDBJ databases">
        <title>Flavobacterium sp. nov. isolated from construction timber.</title>
        <authorList>
            <person name="Lin S.-Y."/>
            <person name="Chang C.-T."/>
            <person name="Young C.-C."/>
        </authorList>
    </citation>
    <scope>NUCLEOTIDE SEQUENCE [LARGE SCALE GENOMIC DNA]</scope>
    <source>
        <strain evidence="1 2">CC-CTC003</strain>
    </source>
</reference>
<keyword evidence="2" id="KW-1185">Reference proteome</keyword>
<dbReference type="EMBL" id="SSNZ01000001">
    <property type="protein sequence ID" value="THF52789.1"/>
    <property type="molecule type" value="Genomic_DNA"/>
</dbReference>
<sequence>MKKLAIFQTIVMMFLTSCDSRNVKSVEKEITQKPEYMQNENLEILKLEASRLRAGGSVKEVVLNKSSAHITYAKNYMEYKELNPQSTLTEADLAAYWESGNAIDKALVEGGVMIMKKLNFIDSVTITLPYKRELYEVNVTKSEIESFTGDDFPSIIAEWDQKFIDRYVYDKKNREKFLKKFGTVKKIEPLRCGGY</sequence>
<dbReference type="PROSITE" id="PS51257">
    <property type="entry name" value="PROKAR_LIPOPROTEIN"/>
    <property type="match status" value="1"/>
</dbReference>
<organism evidence="1 2">
    <name type="scientific">Flavobacterium supellecticarium</name>
    <dbReference type="NCBI Taxonomy" id="2565924"/>
    <lineage>
        <taxon>Bacteria</taxon>
        <taxon>Pseudomonadati</taxon>
        <taxon>Bacteroidota</taxon>
        <taxon>Flavobacteriia</taxon>
        <taxon>Flavobacteriales</taxon>
        <taxon>Flavobacteriaceae</taxon>
        <taxon>Flavobacterium</taxon>
    </lineage>
</organism>
<protein>
    <submittedName>
        <fullName evidence="1">Uncharacterized protein</fullName>
    </submittedName>
</protein>
<proteinExistence type="predicted"/>
<comment type="caution">
    <text evidence="1">The sequence shown here is derived from an EMBL/GenBank/DDBJ whole genome shotgun (WGS) entry which is preliminary data.</text>
</comment>
<dbReference type="AlphaFoldDB" id="A0A4S4A2Z9"/>
<dbReference type="Proteomes" id="UP000307507">
    <property type="component" value="Unassembled WGS sequence"/>
</dbReference>
<gene>
    <name evidence="1" type="ORF">E6C50_00830</name>
</gene>
<dbReference type="OrthoDB" id="1245569at2"/>
<evidence type="ECO:0000313" key="2">
    <source>
        <dbReference type="Proteomes" id="UP000307507"/>
    </source>
</evidence>
<accession>A0A4S4A2Z9</accession>
<evidence type="ECO:0000313" key="1">
    <source>
        <dbReference type="EMBL" id="THF52789.1"/>
    </source>
</evidence>